<dbReference type="Gene3D" id="6.20.110.10">
    <property type="match status" value="1"/>
</dbReference>
<proteinExistence type="predicted"/>
<dbReference type="Gene3D" id="2.60.120.260">
    <property type="entry name" value="Galactose-binding domain-like"/>
    <property type="match status" value="1"/>
</dbReference>
<gene>
    <name evidence="3" type="ORF">BU097_05290</name>
</gene>
<dbReference type="EMBL" id="QXUL01000021">
    <property type="protein sequence ID" value="RIN11371.1"/>
    <property type="molecule type" value="Genomic_DNA"/>
</dbReference>
<accession>A0A418IPN9</accession>
<organism evidence="3 4">
    <name type="scientific">Staphylococcus xylosus</name>
    <dbReference type="NCBI Taxonomy" id="1288"/>
    <lineage>
        <taxon>Bacteria</taxon>
        <taxon>Bacillati</taxon>
        <taxon>Bacillota</taxon>
        <taxon>Bacilli</taxon>
        <taxon>Bacillales</taxon>
        <taxon>Staphylococcaceae</taxon>
        <taxon>Staphylococcus</taxon>
    </lineage>
</organism>
<comment type="caution">
    <text evidence="3">The sequence shown here is derived from an EMBL/GenBank/DDBJ whole genome shotgun (WGS) entry which is preliminary data.</text>
</comment>
<evidence type="ECO:0000259" key="1">
    <source>
        <dbReference type="Pfam" id="PF06605"/>
    </source>
</evidence>
<feature type="domain" description="Prophage endopeptidase tail N-terminal" evidence="2">
    <location>
        <begin position="6"/>
        <end position="91"/>
    </location>
</feature>
<evidence type="ECO:0000313" key="3">
    <source>
        <dbReference type="EMBL" id="RIN11371.1"/>
    </source>
</evidence>
<feature type="domain" description="Tail spike" evidence="1">
    <location>
        <begin position="113"/>
        <end position="491"/>
    </location>
</feature>
<name>A0A418IPN9_STAXY</name>
<protein>
    <submittedName>
        <fullName evidence="3">Peptidase</fullName>
    </submittedName>
</protein>
<keyword evidence="4" id="KW-1185">Reference proteome</keyword>
<dbReference type="RefSeq" id="WP_119603792.1">
    <property type="nucleotide sequence ID" value="NZ_QXUL01000021.1"/>
</dbReference>
<evidence type="ECO:0000259" key="2">
    <source>
        <dbReference type="Pfam" id="PF18994"/>
    </source>
</evidence>
<dbReference type="Pfam" id="PF18994">
    <property type="entry name" value="Prophage_tailD1"/>
    <property type="match status" value="1"/>
</dbReference>
<dbReference type="Proteomes" id="UP000285567">
    <property type="component" value="Unassembled WGS sequence"/>
</dbReference>
<evidence type="ECO:0000313" key="4">
    <source>
        <dbReference type="Proteomes" id="UP000285567"/>
    </source>
</evidence>
<reference evidence="3 4" key="1">
    <citation type="journal article" date="2016" name="Front. Microbiol.">
        <title>Comprehensive Phylogenetic Analysis of Bovine Non-aureus Staphylococci Species Based on Whole-Genome Sequencing.</title>
        <authorList>
            <person name="Naushad S."/>
            <person name="Barkema H.W."/>
            <person name="Luby C."/>
            <person name="Condas L.A."/>
            <person name="Nobrega D.B."/>
            <person name="Carson D.A."/>
            <person name="De Buck J."/>
        </authorList>
    </citation>
    <scope>NUCLEOTIDE SEQUENCE [LARGE SCALE GENOMIC DNA]</scope>
    <source>
        <strain evidence="3 4">SNUC 102</strain>
    </source>
</reference>
<sequence>MRNKELILKNRAGNFAEVLHDYDPESFKYEYEKNGDRSISFTAIKVSGTEDIFEMLVNENYIIYDNQHYVIKSTSLSFDTQVITCEVEAKHIFMEFQNHYIEKDIEDEELNGETVEDDNAPNYTLEQFLEFAFQNEPLGFEYEIIGDNKRLAQVSELGNKNGLEYITEGAEYFNYIYFADNKKIYFYSPDEFYTRANFPLIYRGNSDDVSLEIVTTDLKTIVRGYGKKKTKSETKNYKPIKPKNLKYSGAFDKTGTWSTEKVGASYSVSFTCKWGNETLNWTRKKGSKGGIVDVYLDDKKVNTFEQYRKTAKTDSVIIAKNLSKGTHTFKVVFKGGKSGVDYKNKPPVMYVGTEKTTVLNLTAVLKGKDVYHVYGEYKSPNYEAFGHMQAPTVFDEKYTNTTDLIDGLKEQLNDEPTVELATNYLTNGDDIMYIGEEDVKENNIVRFIHKPLNFNTDLKVVKLTKYHPLTQKPVDIEFSNAKIDIIDIQTRTNERIKRANSTIAQGNWNVNNNRSYDFYGDVMGSVLIDD</sequence>
<dbReference type="OrthoDB" id="2404328at2"/>
<dbReference type="InterPro" id="IPR010572">
    <property type="entry name" value="Tail_dom"/>
</dbReference>
<dbReference type="Pfam" id="PF06605">
    <property type="entry name" value="Prophage_tail"/>
    <property type="match status" value="1"/>
</dbReference>
<dbReference type="AlphaFoldDB" id="A0A418IPN9"/>
<dbReference type="Gene3D" id="3.55.50.40">
    <property type="match status" value="1"/>
</dbReference>
<dbReference type="InterPro" id="IPR044051">
    <property type="entry name" value="Prophage_tail_N"/>
</dbReference>